<evidence type="ECO:0000256" key="7">
    <source>
        <dbReference type="PIRSR" id="PIRSR001092-1"/>
    </source>
</evidence>
<dbReference type="GO" id="GO:0006004">
    <property type="term" value="P:fucose metabolic process"/>
    <property type="evidence" value="ECO:0007669"/>
    <property type="project" value="InterPro"/>
</dbReference>
<dbReference type="PRINTS" id="PR00741">
    <property type="entry name" value="GLHYDRLASE29"/>
</dbReference>
<dbReference type="InterPro" id="IPR016286">
    <property type="entry name" value="FUC_metazoa-typ"/>
</dbReference>
<evidence type="ECO:0000256" key="3">
    <source>
        <dbReference type="ARBA" id="ARBA00012662"/>
    </source>
</evidence>
<keyword evidence="6" id="KW-0326">Glycosidase</keyword>
<dbReference type="PANTHER" id="PTHR10030:SF37">
    <property type="entry name" value="ALPHA-L-FUCOSIDASE-RELATED"/>
    <property type="match status" value="1"/>
</dbReference>
<dbReference type="GO" id="GO:0005764">
    <property type="term" value="C:lysosome"/>
    <property type="evidence" value="ECO:0007669"/>
    <property type="project" value="TreeGrafter"/>
</dbReference>
<dbReference type="InterPro" id="IPR000933">
    <property type="entry name" value="Glyco_hydro_29"/>
</dbReference>
<evidence type="ECO:0000256" key="6">
    <source>
        <dbReference type="ARBA" id="ARBA00023295"/>
    </source>
</evidence>
<dbReference type="GO" id="GO:0004560">
    <property type="term" value="F:alpha-L-fucosidase activity"/>
    <property type="evidence" value="ECO:0007669"/>
    <property type="project" value="InterPro"/>
</dbReference>
<keyword evidence="4 8" id="KW-0732">Signal</keyword>
<feature type="chain" id="PRO_5042293590" description="alpha-L-fucosidase" evidence="8">
    <location>
        <begin position="24"/>
        <end position="448"/>
    </location>
</feature>
<dbReference type="PIRSF" id="PIRSF001092">
    <property type="entry name" value="Alpha-L-fucosidase"/>
    <property type="match status" value="1"/>
</dbReference>
<dbReference type="InterPro" id="IPR013780">
    <property type="entry name" value="Glyco_hydro_b"/>
</dbReference>
<feature type="site" description="May be important for catalysis" evidence="7">
    <location>
        <position position="288"/>
    </location>
</feature>
<dbReference type="AlphaFoldDB" id="A0AAE3EQL2"/>
<evidence type="ECO:0000313" key="11">
    <source>
        <dbReference type="Proteomes" id="UP001199795"/>
    </source>
</evidence>
<accession>A0AAE3EQL2</accession>
<evidence type="ECO:0000256" key="1">
    <source>
        <dbReference type="ARBA" id="ARBA00004071"/>
    </source>
</evidence>
<evidence type="ECO:0000256" key="2">
    <source>
        <dbReference type="ARBA" id="ARBA00007951"/>
    </source>
</evidence>
<evidence type="ECO:0000256" key="5">
    <source>
        <dbReference type="ARBA" id="ARBA00022801"/>
    </source>
</evidence>
<comment type="caution">
    <text evidence="10">The sequence shown here is derived from an EMBL/GenBank/DDBJ whole genome shotgun (WGS) entry which is preliminary data.</text>
</comment>
<protein>
    <recommendedName>
        <fullName evidence="3">alpha-L-fucosidase</fullName>
        <ecNumber evidence="3">3.2.1.51</ecNumber>
    </recommendedName>
</protein>
<keyword evidence="5" id="KW-0378">Hydrolase</keyword>
<sequence length="448" mass="51905">MKQKTLLFIVALMSLTHLTYSQAQYQRSAVLEADSLLLPQQDLQWFRDAKFGLFIHWGLYSIPGKGEWSMFYYRNDIDEYKKLANEFSAKKYDPKKWMEIAKNAGCKYVVLTTRHHDGFCLFDTKFGDYDAVNSAAKRDLIAEYVDAARSAQMKIGFYYSPPDWRYPGYFFPNMYRSSAEKMKEQTYVQVKELLTNYGEVDILWWDGGSDEWLGAGGLEYSWEKAWHKRENDTPYTGDFSWEPLKLAKMARKLQPKMLINERGGWKGDFDIHEERFLTGKMDRLWEYCDNLALNGWGWRPIDKETLLSLEEILRYLVKIVSLDGNFLLNVGPDPQGEIEPELVERLEEIGEFMSKYGESIYGTRGGIYDETWGGTTLTDDAIYVHVLDIPSDGVIKLPATGEKIKTARYMNGNEKVSFIQNTHDITLKGVANKHNDIDVIIKIQLTPR</sequence>
<proteinExistence type="inferred from homology"/>
<evidence type="ECO:0000313" key="10">
    <source>
        <dbReference type="EMBL" id="MCF7568802.1"/>
    </source>
</evidence>
<dbReference type="Pfam" id="PF01120">
    <property type="entry name" value="Alpha_L_fucos"/>
    <property type="match status" value="1"/>
</dbReference>
<feature type="signal peptide" evidence="8">
    <location>
        <begin position="1"/>
        <end position="23"/>
    </location>
</feature>
<dbReference type="GO" id="GO:0016139">
    <property type="term" value="P:glycoside catabolic process"/>
    <property type="evidence" value="ECO:0007669"/>
    <property type="project" value="TreeGrafter"/>
</dbReference>
<name>A0AAE3EQL2_9FLAO</name>
<comment type="similarity">
    <text evidence="2">Belongs to the glycosyl hydrolase 29 family.</text>
</comment>
<dbReference type="SMART" id="SM00812">
    <property type="entry name" value="Alpha_L_fucos"/>
    <property type="match status" value="1"/>
</dbReference>
<feature type="domain" description="Glycoside hydrolase family 29 N-terminal" evidence="9">
    <location>
        <begin position="40"/>
        <end position="358"/>
    </location>
</feature>
<dbReference type="InterPro" id="IPR017853">
    <property type="entry name" value="GH"/>
</dbReference>
<dbReference type="Gene3D" id="3.20.20.80">
    <property type="entry name" value="Glycosidases"/>
    <property type="match status" value="1"/>
</dbReference>
<dbReference type="EMBL" id="JAKKDU010000011">
    <property type="protein sequence ID" value="MCF7568802.1"/>
    <property type="molecule type" value="Genomic_DNA"/>
</dbReference>
<dbReference type="PANTHER" id="PTHR10030">
    <property type="entry name" value="ALPHA-L-FUCOSIDASE"/>
    <property type="match status" value="1"/>
</dbReference>
<evidence type="ECO:0000259" key="9">
    <source>
        <dbReference type="Pfam" id="PF01120"/>
    </source>
</evidence>
<evidence type="ECO:0000256" key="4">
    <source>
        <dbReference type="ARBA" id="ARBA00022729"/>
    </source>
</evidence>
<reference evidence="10" key="1">
    <citation type="submission" date="2022-01" db="EMBL/GenBank/DDBJ databases">
        <title>Draft genome sequence of Sabulilitoribacter arenilitoris KCTC 52401.</title>
        <authorList>
            <person name="Oh J.-S."/>
        </authorList>
    </citation>
    <scope>NUCLEOTIDE SEQUENCE</scope>
    <source>
        <strain evidence="10">HMF6543</strain>
    </source>
</reference>
<dbReference type="Proteomes" id="UP001199795">
    <property type="component" value="Unassembled WGS sequence"/>
</dbReference>
<dbReference type="EC" id="3.2.1.51" evidence="3"/>
<organism evidence="10 11">
    <name type="scientific">Wocania arenilitoris</name>
    <dbReference type="NCBI Taxonomy" id="2044858"/>
    <lineage>
        <taxon>Bacteria</taxon>
        <taxon>Pseudomonadati</taxon>
        <taxon>Bacteroidota</taxon>
        <taxon>Flavobacteriia</taxon>
        <taxon>Flavobacteriales</taxon>
        <taxon>Flavobacteriaceae</taxon>
        <taxon>Wocania</taxon>
    </lineage>
</organism>
<dbReference type="SUPFAM" id="SSF51445">
    <property type="entry name" value="(Trans)glycosidases"/>
    <property type="match status" value="1"/>
</dbReference>
<evidence type="ECO:0000256" key="8">
    <source>
        <dbReference type="SAM" id="SignalP"/>
    </source>
</evidence>
<dbReference type="RefSeq" id="WP_237240137.1">
    <property type="nucleotide sequence ID" value="NZ_JAKKDU010000011.1"/>
</dbReference>
<dbReference type="Gene3D" id="2.60.40.1180">
    <property type="entry name" value="Golgi alpha-mannosidase II"/>
    <property type="match status" value="1"/>
</dbReference>
<gene>
    <name evidence="10" type="ORF">L3X37_10565</name>
</gene>
<keyword evidence="11" id="KW-1185">Reference proteome</keyword>
<dbReference type="InterPro" id="IPR057739">
    <property type="entry name" value="Glyco_hydro_29_N"/>
</dbReference>
<comment type="function">
    <text evidence="1">Alpha-L-fucosidase is responsible for hydrolyzing the alpha-1,6-linked fucose joined to the reducing-end N-acetylglucosamine of the carbohydrate moieties of glycoproteins.</text>
</comment>